<evidence type="ECO:0000313" key="4">
    <source>
        <dbReference type="Proteomes" id="UP001303587"/>
    </source>
</evidence>
<evidence type="ECO:0000313" key="3">
    <source>
        <dbReference type="EMBL" id="WNY25192.1"/>
    </source>
</evidence>
<dbReference type="EMBL" id="CP131060">
    <property type="protein sequence ID" value="WNY25192.1"/>
    <property type="molecule type" value="Genomic_DNA"/>
</dbReference>
<organism evidence="3 4">
    <name type="scientific">Methanolapillus millepedarum</name>
    <dbReference type="NCBI Taxonomy" id="3028296"/>
    <lineage>
        <taxon>Archaea</taxon>
        <taxon>Methanobacteriati</taxon>
        <taxon>Methanobacteriota</taxon>
        <taxon>Stenosarchaea group</taxon>
        <taxon>Methanomicrobia</taxon>
        <taxon>Methanosarcinales</taxon>
        <taxon>Methanosarcinaceae</taxon>
        <taxon>Methanolapillus</taxon>
    </lineage>
</organism>
<accession>A0AA96ZVT5</accession>
<name>A0AA96ZVT5_9EURY</name>
<feature type="region of interest" description="Disordered" evidence="1">
    <location>
        <begin position="201"/>
        <end position="220"/>
    </location>
</feature>
<evidence type="ECO:0000256" key="2">
    <source>
        <dbReference type="SAM" id="Phobius"/>
    </source>
</evidence>
<keyword evidence="2" id="KW-0812">Transmembrane</keyword>
<keyword evidence="2" id="KW-1133">Transmembrane helix</keyword>
<gene>
    <name evidence="3" type="ORF">MsAc7_07380</name>
</gene>
<dbReference type="AlphaFoldDB" id="A0AA96ZVT5"/>
<protein>
    <recommendedName>
        <fullName evidence="5">S-layer family duplication domain-containing protein</fullName>
    </recommendedName>
</protein>
<reference evidence="3 4" key="1">
    <citation type="submission" date="2023-07" db="EMBL/GenBank/DDBJ databases">
        <title>Closed genoem sequence of Methanosarcinaceae archaeon Ac7.</title>
        <authorList>
            <person name="Poehlein A."/>
            <person name="Protasov E."/>
            <person name="Platt K."/>
            <person name="Reeh H."/>
            <person name="Daniel R."/>
            <person name="Brune A."/>
        </authorList>
    </citation>
    <scope>NUCLEOTIDE SEQUENCE [LARGE SCALE GENOMIC DNA]</scope>
    <source>
        <strain evidence="3 4">Ac7</strain>
    </source>
</reference>
<evidence type="ECO:0008006" key="5">
    <source>
        <dbReference type="Google" id="ProtNLM"/>
    </source>
</evidence>
<sequence>MSKKSLPGGAFILKNKLSSMSKHVKSIQNNTCRRFPLLTMPVFFLFLLLFFFLLTTPVLADGIGEENVTVRNNVGEYTHLELLQSENYFLLREGEIEKFDEGYELHLTGSGSGDKILVELHNTGSDEPKYITSVVMNDGDYLYCSRLMDGEYYLILSFQLDKSYFNSTGIVSGFSSLNQYHDPYVSNQSKNDWYVKVTNSTDPVLPDGPKPENNSTGNGSGLTVPELSSMTFLILASAVAAIVVAALMIKKVYEK</sequence>
<evidence type="ECO:0000256" key="1">
    <source>
        <dbReference type="SAM" id="MobiDB-lite"/>
    </source>
</evidence>
<keyword evidence="2" id="KW-0472">Membrane</keyword>
<proteinExistence type="predicted"/>
<feature type="transmembrane region" description="Helical" evidence="2">
    <location>
        <begin position="230"/>
        <end position="249"/>
    </location>
</feature>
<dbReference type="Proteomes" id="UP001303587">
    <property type="component" value="Chromosome"/>
</dbReference>
<keyword evidence="4" id="KW-1185">Reference proteome</keyword>